<organism evidence="1 2">
    <name type="scientific">Rhodovastum atsumiense</name>
    <dbReference type="NCBI Taxonomy" id="504468"/>
    <lineage>
        <taxon>Bacteria</taxon>
        <taxon>Pseudomonadati</taxon>
        <taxon>Pseudomonadota</taxon>
        <taxon>Alphaproteobacteria</taxon>
        <taxon>Acetobacterales</taxon>
        <taxon>Acetobacteraceae</taxon>
        <taxon>Rhodovastum</taxon>
    </lineage>
</organism>
<dbReference type="OrthoDB" id="8212120at2"/>
<accession>A0A5M6IUF2</accession>
<evidence type="ECO:0000313" key="2">
    <source>
        <dbReference type="Proteomes" id="UP000325255"/>
    </source>
</evidence>
<sequence length="195" mass="21085">MAILTRSGRTALAIALLEQPIHLAWGTGLAAWDDTPAAESATATALVAEVGRRALTESRFVMNLGDWVVDQIGPPPNGTTKDDWGLQHADLVPAGKLLVVPTGRYVDVNPTPSNEVYVRFQFDYEDGASPPATIREIGVFVGTVIKPSVITATPGKMYFPPADLQDPGKLLALQHNPKIVRQGNVRQSYEFVLEL</sequence>
<keyword evidence="2" id="KW-1185">Reference proteome</keyword>
<dbReference type="AlphaFoldDB" id="A0A5M6IUF2"/>
<proteinExistence type="predicted"/>
<gene>
    <name evidence="1" type="ORF">F1189_13470</name>
</gene>
<comment type="caution">
    <text evidence="1">The sequence shown here is derived from an EMBL/GenBank/DDBJ whole genome shotgun (WGS) entry which is preliminary data.</text>
</comment>
<name>A0A5M6IUF2_9PROT</name>
<dbReference type="Pfam" id="PF25691">
    <property type="entry name" value="BW3TFN"/>
    <property type="match status" value="2"/>
</dbReference>
<dbReference type="InterPro" id="IPR058040">
    <property type="entry name" value="BW3TFN"/>
</dbReference>
<dbReference type="EMBL" id="VWPK01000019">
    <property type="protein sequence ID" value="KAA5611569.1"/>
    <property type="molecule type" value="Genomic_DNA"/>
</dbReference>
<dbReference type="Proteomes" id="UP000325255">
    <property type="component" value="Unassembled WGS sequence"/>
</dbReference>
<protein>
    <submittedName>
        <fullName evidence="1">Uncharacterized protein</fullName>
    </submittedName>
</protein>
<dbReference type="RefSeq" id="WP_150041343.1">
    <property type="nucleotide sequence ID" value="NZ_VWPK01000019.1"/>
</dbReference>
<reference evidence="1 2" key="1">
    <citation type="submission" date="2019-09" db="EMBL/GenBank/DDBJ databases">
        <title>Genome sequence of Rhodovastum atsumiense, a diverse member of the Acetobacteraceae family of non-sulfur purple photosynthetic bacteria.</title>
        <authorList>
            <person name="Meyer T."/>
            <person name="Kyndt J."/>
        </authorList>
    </citation>
    <scope>NUCLEOTIDE SEQUENCE [LARGE SCALE GENOMIC DNA]</scope>
    <source>
        <strain evidence="1 2">DSM 21279</strain>
    </source>
</reference>
<evidence type="ECO:0000313" key="1">
    <source>
        <dbReference type="EMBL" id="KAA5611569.1"/>
    </source>
</evidence>